<organism evidence="2 3">
    <name type="scientific">Macrolepiota fuliginosa MF-IS2</name>
    <dbReference type="NCBI Taxonomy" id="1400762"/>
    <lineage>
        <taxon>Eukaryota</taxon>
        <taxon>Fungi</taxon>
        <taxon>Dikarya</taxon>
        <taxon>Basidiomycota</taxon>
        <taxon>Agaricomycotina</taxon>
        <taxon>Agaricomycetes</taxon>
        <taxon>Agaricomycetidae</taxon>
        <taxon>Agaricales</taxon>
        <taxon>Agaricineae</taxon>
        <taxon>Agaricaceae</taxon>
        <taxon>Macrolepiota</taxon>
    </lineage>
</organism>
<dbReference type="InterPro" id="IPR011333">
    <property type="entry name" value="SKP1/BTB/POZ_sf"/>
</dbReference>
<dbReference type="Pfam" id="PF00651">
    <property type="entry name" value="BTB"/>
    <property type="match status" value="1"/>
</dbReference>
<name>A0A9P5XAX9_9AGAR</name>
<dbReference type="Gene3D" id="3.30.710.10">
    <property type="entry name" value="Potassium Channel Kv1.1, Chain A"/>
    <property type="match status" value="1"/>
</dbReference>
<accession>A0A9P5XAX9</accession>
<feature type="domain" description="BTB" evidence="1">
    <location>
        <begin position="17"/>
        <end position="89"/>
    </location>
</feature>
<keyword evidence="3" id="KW-1185">Reference proteome</keyword>
<evidence type="ECO:0000259" key="1">
    <source>
        <dbReference type="PROSITE" id="PS50097"/>
    </source>
</evidence>
<reference evidence="2" key="1">
    <citation type="submission" date="2020-11" db="EMBL/GenBank/DDBJ databases">
        <authorList>
            <consortium name="DOE Joint Genome Institute"/>
            <person name="Ahrendt S."/>
            <person name="Riley R."/>
            <person name="Andreopoulos W."/>
            <person name="Labutti K."/>
            <person name="Pangilinan J."/>
            <person name="Ruiz-Duenas F.J."/>
            <person name="Barrasa J.M."/>
            <person name="Sanchez-Garcia M."/>
            <person name="Camarero S."/>
            <person name="Miyauchi S."/>
            <person name="Serrano A."/>
            <person name="Linde D."/>
            <person name="Babiker R."/>
            <person name="Drula E."/>
            <person name="Ayuso-Fernandez I."/>
            <person name="Pacheco R."/>
            <person name="Padilla G."/>
            <person name="Ferreira P."/>
            <person name="Barriuso J."/>
            <person name="Kellner H."/>
            <person name="Castanera R."/>
            <person name="Alfaro M."/>
            <person name="Ramirez L."/>
            <person name="Pisabarro A.G."/>
            <person name="Kuo A."/>
            <person name="Tritt A."/>
            <person name="Lipzen A."/>
            <person name="He G."/>
            <person name="Yan M."/>
            <person name="Ng V."/>
            <person name="Cullen D."/>
            <person name="Martin F."/>
            <person name="Rosso M.-N."/>
            <person name="Henrissat B."/>
            <person name="Hibbett D."/>
            <person name="Martinez A.T."/>
            <person name="Grigoriev I.V."/>
        </authorList>
    </citation>
    <scope>NUCLEOTIDE SEQUENCE</scope>
    <source>
        <strain evidence="2">MF-IS2</strain>
    </source>
</reference>
<sequence>MHSIQYSDSYNFDAPDADVILVTGAAYPTEIRAHRCVLTAASPFFRDMFSLPQPPSLPYTSASTSDAHIPRIPVPETREVFMTLLCYVYPVPRPVINSLDELTALLGAALKYDFVMAVDALKEMLVSPKYLREFPLRVYGIACNFDLEDEAKIASRYTLGINLLDTPLCDEMRHISAYSYQKLINLHRARAKAASELLKPPRDLKCPQCNSYGHSSYGSPKWWHEFANKAKAELTVRPTTEGIFDNMEFLKSTCVGGCPRCPMSLLEAGPVLMDLKRQIDELPATI</sequence>
<dbReference type="Proteomes" id="UP000807342">
    <property type="component" value="Unassembled WGS sequence"/>
</dbReference>
<evidence type="ECO:0000313" key="3">
    <source>
        <dbReference type="Proteomes" id="UP000807342"/>
    </source>
</evidence>
<dbReference type="PROSITE" id="PS50097">
    <property type="entry name" value="BTB"/>
    <property type="match status" value="1"/>
</dbReference>
<dbReference type="CDD" id="cd18186">
    <property type="entry name" value="BTB_POZ_ZBTB_KLHL-like"/>
    <property type="match status" value="1"/>
</dbReference>
<dbReference type="AlphaFoldDB" id="A0A9P5XAX9"/>
<proteinExistence type="predicted"/>
<gene>
    <name evidence="2" type="ORF">P691DRAFT_761564</name>
</gene>
<dbReference type="SUPFAM" id="SSF54695">
    <property type="entry name" value="POZ domain"/>
    <property type="match status" value="1"/>
</dbReference>
<evidence type="ECO:0000313" key="2">
    <source>
        <dbReference type="EMBL" id="KAF9446516.1"/>
    </source>
</evidence>
<protein>
    <recommendedName>
        <fullName evidence="1">BTB domain-containing protein</fullName>
    </recommendedName>
</protein>
<comment type="caution">
    <text evidence="2">The sequence shown here is derived from an EMBL/GenBank/DDBJ whole genome shotgun (WGS) entry which is preliminary data.</text>
</comment>
<dbReference type="OrthoDB" id="71307at2759"/>
<dbReference type="SMART" id="SM00225">
    <property type="entry name" value="BTB"/>
    <property type="match status" value="1"/>
</dbReference>
<dbReference type="InterPro" id="IPR000210">
    <property type="entry name" value="BTB/POZ_dom"/>
</dbReference>
<dbReference type="EMBL" id="MU151241">
    <property type="protein sequence ID" value="KAF9446516.1"/>
    <property type="molecule type" value="Genomic_DNA"/>
</dbReference>